<keyword evidence="3" id="KW-1185">Reference proteome</keyword>
<reference evidence="2" key="1">
    <citation type="submission" date="2021-02" db="EMBL/GenBank/DDBJ databases">
        <authorList>
            <person name="Dougan E. K."/>
            <person name="Rhodes N."/>
            <person name="Thang M."/>
            <person name="Chan C."/>
        </authorList>
    </citation>
    <scope>NUCLEOTIDE SEQUENCE</scope>
</reference>
<evidence type="ECO:0000256" key="1">
    <source>
        <dbReference type="SAM" id="Coils"/>
    </source>
</evidence>
<feature type="coiled-coil region" evidence="1">
    <location>
        <begin position="92"/>
        <end position="119"/>
    </location>
</feature>
<gene>
    <name evidence="2" type="ORF">SPIL2461_LOCUS5806</name>
</gene>
<dbReference type="OrthoDB" id="10534662at2759"/>
<accession>A0A812MFV9</accession>
<evidence type="ECO:0000313" key="2">
    <source>
        <dbReference type="EMBL" id="CAE7267416.1"/>
    </source>
</evidence>
<proteinExistence type="predicted"/>
<dbReference type="Proteomes" id="UP000649617">
    <property type="component" value="Unassembled WGS sequence"/>
</dbReference>
<dbReference type="AlphaFoldDB" id="A0A812MFV9"/>
<evidence type="ECO:0000313" key="3">
    <source>
        <dbReference type="Proteomes" id="UP000649617"/>
    </source>
</evidence>
<protein>
    <submittedName>
        <fullName evidence="2">Uncharacterized protein</fullName>
    </submittedName>
</protein>
<sequence>MAEDVAEHFKDLIKMQDKELRSLRAEVQQLKGENSELRKLTTDEDKTILLWKVGALTKQCKALQAQCDLLQASRGSVEVARLRERQLQRAQRQELEQQLSVLALALDEAESQKEKLIKEEPNGPASVSEMDELLAVLTQIHRACPEECSKTGVST</sequence>
<feature type="coiled-coil region" evidence="1">
    <location>
        <begin position="6"/>
        <end position="40"/>
    </location>
</feature>
<organism evidence="2 3">
    <name type="scientific">Symbiodinium pilosum</name>
    <name type="common">Dinoflagellate</name>
    <dbReference type="NCBI Taxonomy" id="2952"/>
    <lineage>
        <taxon>Eukaryota</taxon>
        <taxon>Sar</taxon>
        <taxon>Alveolata</taxon>
        <taxon>Dinophyceae</taxon>
        <taxon>Suessiales</taxon>
        <taxon>Symbiodiniaceae</taxon>
        <taxon>Symbiodinium</taxon>
    </lineage>
</organism>
<dbReference type="EMBL" id="CAJNIZ010008441">
    <property type="protein sequence ID" value="CAE7267416.1"/>
    <property type="molecule type" value="Genomic_DNA"/>
</dbReference>
<comment type="caution">
    <text evidence="2">The sequence shown here is derived from an EMBL/GenBank/DDBJ whole genome shotgun (WGS) entry which is preliminary data.</text>
</comment>
<name>A0A812MFV9_SYMPI</name>
<keyword evidence="1" id="KW-0175">Coiled coil</keyword>